<evidence type="ECO:0000313" key="2">
    <source>
        <dbReference type="Proteomes" id="UP001219518"/>
    </source>
</evidence>
<accession>A0AAE1HFV4</accession>
<comment type="caution">
    <text evidence="1">The sequence shown here is derived from an EMBL/GenBank/DDBJ whole genome shotgun (WGS) entry which is preliminary data.</text>
</comment>
<organism evidence="1 2">
    <name type="scientific">Frankliniella fusca</name>
    <dbReference type="NCBI Taxonomy" id="407009"/>
    <lineage>
        <taxon>Eukaryota</taxon>
        <taxon>Metazoa</taxon>
        <taxon>Ecdysozoa</taxon>
        <taxon>Arthropoda</taxon>
        <taxon>Hexapoda</taxon>
        <taxon>Insecta</taxon>
        <taxon>Pterygota</taxon>
        <taxon>Neoptera</taxon>
        <taxon>Paraneoptera</taxon>
        <taxon>Thysanoptera</taxon>
        <taxon>Terebrantia</taxon>
        <taxon>Thripoidea</taxon>
        <taxon>Thripidae</taxon>
        <taxon>Frankliniella</taxon>
    </lineage>
</organism>
<sequence length="103" mass="10801">MDPSSPTDTDFNFVFEPCDAGQVRSGRIGLGRGGAGRGGCSLAVALHNARRLPVQGGLVCPQLASLLGYHLAEPTHVLRRGGTAFSLPLPVRDSLSHLPRTAQ</sequence>
<dbReference type="EMBL" id="JAHWGI010001006">
    <property type="protein sequence ID" value="KAK3920502.1"/>
    <property type="molecule type" value="Genomic_DNA"/>
</dbReference>
<protein>
    <submittedName>
        <fullName evidence="1">Histidinol dehydrogenase</fullName>
    </submittedName>
</protein>
<dbReference type="Proteomes" id="UP001219518">
    <property type="component" value="Unassembled WGS sequence"/>
</dbReference>
<keyword evidence="2" id="KW-1185">Reference proteome</keyword>
<dbReference type="AlphaFoldDB" id="A0AAE1HFV4"/>
<gene>
    <name evidence="1" type="ORF">KUF71_009773</name>
</gene>
<proteinExistence type="predicted"/>
<evidence type="ECO:0000313" key="1">
    <source>
        <dbReference type="EMBL" id="KAK3920502.1"/>
    </source>
</evidence>
<name>A0AAE1HFV4_9NEOP</name>
<reference evidence="1" key="1">
    <citation type="submission" date="2021-07" db="EMBL/GenBank/DDBJ databases">
        <authorList>
            <person name="Catto M.A."/>
            <person name="Jacobson A."/>
            <person name="Kennedy G."/>
            <person name="Labadie P."/>
            <person name="Hunt B.G."/>
            <person name="Srinivasan R."/>
        </authorList>
    </citation>
    <scope>NUCLEOTIDE SEQUENCE</scope>
    <source>
        <strain evidence="1">PL_HMW_Pooled</strain>
        <tissue evidence="1">Head</tissue>
    </source>
</reference>
<reference evidence="1" key="2">
    <citation type="journal article" date="2023" name="BMC Genomics">
        <title>Pest status, molecular evolution, and epigenetic factors derived from the genome assembly of Frankliniella fusca, a thysanopteran phytovirus vector.</title>
        <authorList>
            <person name="Catto M.A."/>
            <person name="Labadie P.E."/>
            <person name="Jacobson A.L."/>
            <person name="Kennedy G.G."/>
            <person name="Srinivasan R."/>
            <person name="Hunt B.G."/>
        </authorList>
    </citation>
    <scope>NUCLEOTIDE SEQUENCE</scope>
    <source>
        <strain evidence="1">PL_HMW_Pooled</strain>
    </source>
</reference>